<evidence type="ECO:0000259" key="2">
    <source>
        <dbReference type="PROSITE" id="PS50883"/>
    </source>
</evidence>
<gene>
    <name evidence="3" type="ordered locus">Ilyop_0951</name>
</gene>
<dbReference type="SMART" id="SM00052">
    <property type="entry name" value="EAL"/>
    <property type="match status" value="1"/>
</dbReference>
<feature type="transmembrane region" description="Helical" evidence="1">
    <location>
        <begin position="100"/>
        <end position="121"/>
    </location>
</feature>
<dbReference type="eggNOG" id="COG2200">
    <property type="taxonomic scope" value="Bacteria"/>
</dbReference>
<keyword evidence="4" id="KW-1185">Reference proteome</keyword>
<protein>
    <submittedName>
        <fullName evidence="3">Diguanylate phosphodiesterase</fullName>
    </submittedName>
</protein>
<feature type="domain" description="EAL" evidence="2">
    <location>
        <begin position="294"/>
        <end position="546"/>
    </location>
</feature>
<dbReference type="InterPro" id="IPR043128">
    <property type="entry name" value="Rev_trsase/Diguanyl_cyclase"/>
</dbReference>
<name>E3H8G6_ILYPC</name>
<evidence type="ECO:0000256" key="1">
    <source>
        <dbReference type="SAM" id="Phobius"/>
    </source>
</evidence>
<dbReference type="AlphaFoldDB" id="E3H8G6"/>
<keyword evidence="1" id="KW-0812">Transmembrane</keyword>
<dbReference type="RefSeq" id="WP_013387401.1">
    <property type="nucleotide sequence ID" value="NC_014632.1"/>
</dbReference>
<dbReference type="Pfam" id="PF00563">
    <property type="entry name" value="EAL"/>
    <property type="match status" value="1"/>
</dbReference>
<dbReference type="KEGG" id="ipo:Ilyop_0951"/>
<feature type="transmembrane region" description="Helical" evidence="1">
    <location>
        <begin position="54"/>
        <end position="80"/>
    </location>
</feature>
<reference evidence="3 4" key="1">
    <citation type="journal article" date="2010" name="Stand. Genomic Sci.">
        <title>Complete genome sequence of Ilyobacter polytropus type strain (CuHbu1).</title>
        <authorList>
            <person name="Sikorski J."/>
            <person name="Chertkov O."/>
            <person name="Lapidus A."/>
            <person name="Nolan M."/>
            <person name="Lucas S."/>
            <person name="Del Rio T.G."/>
            <person name="Tice H."/>
            <person name="Cheng J.F."/>
            <person name="Tapia R."/>
            <person name="Han C."/>
            <person name="Goodwin L."/>
            <person name="Pitluck S."/>
            <person name="Liolios K."/>
            <person name="Ivanova N."/>
            <person name="Mavromatis K."/>
            <person name="Mikhailova N."/>
            <person name="Pati A."/>
            <person name="Chen A."/>
            <person name="Palaniappan K."/>
            <person name="Land M."/>
            <person name="Hauser L."/>
            <person name="Chang Y.J."/>
            <person name="Jeffries C.D."/>
            <person name="Brambilla E."/>
            <person name="Yasawong M."/>
            <person name="Rohde M."/>
            <person name="Pukall R."/>
            <person name="Spring S."/>
            <person name="Goker M."/>
            <person name="Woyke T."/>
            <person name="Bristow J."/>
            <person name="Eisen J.A."/>
            <person name="Markowitz V."/>
            <person name="Hugenholtz P."/>
            <person name="Kyrpides N.C."/>
            <person name="Klenk H.P."/>
        </authorList>
    </citation>
    <scope>NUCLEOTIDE SEQUENCE [LARGE SCALE GENOMIC DNA]</scope>
    <source>
        <strain evidence="4">ATCC 51220 / DSM 2926 / LMG 16218 / CuHBu1</strain>
    </source>
</reference>
<dbReference type="OrthoDB" id="83479at2"/>
<feature type="transmembrane region" description="Helical" evidence="1">
    <location>
        <begin position="22"/>
        <end position="42"/>
    </location>
</feature>
<dbReference type="InterPro" id="IPR001633">
    <property type="entry name" value="EAL_dom"/>
</dbReference>
<evidence type="ECO:0000313" key="4">
    <source>
        <dbReference type="Proteomes" id="UP000006875"/>
    </source>
</evidence>
<dbReference type="CDD" id="cd01948">
    <property type="entry name" value="EAL"/>
    <property type="match status" value="1"/>
</dbReference>
<accession>E3H8G6</accession>
<proteinExistence type="predicted"/>
<keyword evidence="1" id="KW-0472">Membrane</keyword>
<dbReference type="InterPro" id="IPR035919">
    <property type="entry name" value="EAL_sf"/>
</dbReference>
<dbReference type="PANTHER" id="PTHR33121:SF71">
    <property type="entry name" value="OXYGEN SENSOR PROTEIN DOSP"/>
    <property type="match status" value="1"/>
</dbReference>
<dbReference type="Gene3D" id="3.30.70.270">
    <property type="match status" value="1"/>
</dbReference>
<dbReference type="PANTHER" id="PTHR33121">
    <property type="entry name" value="CYCLIC DI-GMP PHOSPHODIESTERASE PDEF"/>
    <property type="match status" value="1"/>
</dbReference>
<dbReference type="InterPro" id="IPR050706">
    <property type="entry name" value="Cyclic-di-GMP_PDE-like"/>
</dbReference>
<organism evidence="3 4">
    <name type="scientific">Ilyobacter polytropus (strain ATCC 51220 / DSM 2926 / LMG 16218 / CuHBu1)</name>
    <dbReference type="NCBI Taxonomy" id="572544"/>
    <lineage>
        <taxon>Bacteria</taxon>
        <taxon>Fusobacteriati</taxon>
        <taxon>Fusobacteriota</taxon>
        <taxon>Fusobacteriia</taxon>
        <taxon>Fusobacteriales</taxon>
        <taxon>Fusobacteriaceae</taxon>
        <taxon>Ilyobacter</taxon>
    </lineage>
</organism>
<dbReference type="SUPFAM" id="SSF141868">
    <property type="entry name" value="EAL domain-like"/>
    <property type="match status" value="1"/>
</dbReference>
<dbReference type="STRING" id="572544.Ilyop_0951"/>
<dbReference type="HOGENOM" id="CLU_000445_70_50_0"/>
<dbReference type="Gene3D" id="3.20.20.450">
    <property type="entry name" value="EAL domain"/>
    <property type="match status" value="1"/>
</dbReference>
<dbReference type="PROSITE" id="PS50883">
    <property type="entry name" value="EAL"/>
    <property type="match status" value="1"/>
</dbReference>
<sequence length="552" mass="64282">MDVITGIEKIIIWKKTSLIRKFLLMTLIVSIQLLIAFFIFYLGGTKNSYVYLELSVIILGGFVLGPLGGALLGLTGGFFLGPVMPADTTTMLMQEKASWLFRLFFYIFTGYISGVVIEYLLNIIDRLSSITLYNPITKLPNKNYFENMTRDYYFDERIAVIKFEEYHKMIENLGIDYATDFINKISDIFVKIFNEKNKNNKEQNVFHLEEDKFAIIFSDSEMKNNFKVVYKTFYKAIKEKNVTYFPSYFIGISPRTGSNTEVLQKAEIARRSARKNLKFYEIYSPELSEQLNKNFDLSLEIPRAINNREFFLTYHPKINLKSGKVEGVEALIRWLHPEKGLIPPDAFIPYIEKTSMINTVTEWVIKTAFFEIKSMEKENINTNFSVNIPLKILENPKIIRYIEAYKRNPLSIYKLELEILERDNVENFKKTASAMKDLKKLGINFSLDDYGTGYSTLSYMQQLPFDRIKIDRMFIKDIENDESMRELVQSTIDIGHTLGMEVVAEGVETIKAVEILQNMGCDYAQGYHYAKPMTYPEFIRWYKDYNSTEKLS</sequence>
<evidence type="ECO:0000313" key="3">
    <source>
        <dbReference type="EMBL" id="ADO82733.1"/>
    </source>
</evidence>
<dbReference type="Proteomes" id="UP000006875">
    <property type="component" value="Chromosome"/>
</dbReference>
<dbReference type="EMBL" id="CP002281">
    <property type="protein sequence ID" value="ADO82733.1"/>
    <property type="molecule type" value="Genomic_DNA"/>
</dbReference>
<dbReference type="GO" id="GO:0071111">
    <property type="term" value="F:cyclic-guanylate-specific phosphodiesterase activity"/>
    <property type="evidence" value="ECO:0007669"/>
    <property type="project" value="InterPro"/>
</dbReference>
<dbReference type="eggNOG" id="COG2199">
    <property type="taxonomic scope" value="Bacteria"/>
</dbReference>
<keyword evidence="1" id="KW-1133">Transmembrane helix</keyword>